<comment type="similarity">
    <text evidence="6">Belongs to the phospholipase D family.</text>
</comment>
<dbReference type="InterPro" id="IPR015679">
    <property type="entry name" value="PLipase_D_fam"/>
</dbReference>
<accession>A0A452YXW7</accession>
<keyword evidence="3 6" id="KW-0378">Hydrolase</keyword>
<evidence type="ECO:0000256" key="6">
    <source>
        <dbReference type="PIRNR" id="PIRNR009376"/>
    </source>
</evidence>
<dbReference type="EC" id="3.1.4.4" evidence="6"/>
<dbReference type="GO" id="GO:0004630">
    <property type="term" value="F:phospholipase D activity"/>
    <property type="evidence" value="ECO:0007669"/>
    <property type="project" value="UniProtKB-UniRule"/>
</dbReference>
<evidence type="ECO:0000259" key="9">
    <source>
        <dbReference type="PROSITE" id="PS50035"/>
    </source>
</evidence>
<reference evidence="11" key="1">
    <citation type="journal article" date="2014" name="Science">
        <title>Ancient hybridizations among the ancestral genomes of bread wheat.</title>
        <authorList>
            <consortium name="International Wheat Genome Sequencing Consortium,"/>
            <person name="Marcussen T."/>
            <person name="Sandve S.R."/>
            <person name="Heier L."/>
            <person name="Spannagl M."/>
            <person name="Pfeifer M."/>
            <person name="Jakobsen K.S."/>
            <person name="Wulff B.B."/>
            <person name="Steuernagel B."/>
            <person name="Mayer K.F."/>
            <person name="Olsen O.A."/>
        </authorList>
    </citation>
    <scope>NUCLEOTIDE SEQUENCE [LARGE SCALE GENOMIC DNA]</scope>
    <source>
        <strain evidence="11">cv. AL8/78</strain>
    </source>
</reference>
<organism evidence="10 11">
    <name type="scientific">Aegilops tauschii subsp. strangulata</name>
    <name type="common">Goatgrass</name>
    <dbReference type="NCBI Taxonomy" id="200361"/>
    <lineage>
        <taxon>Eukaryota</taxon>
        <taxon>Viridiplantae</taxon>
        <taxon>Streptophyta</taxon>
        <taxon>Embryophyta</taxon>
        <taxon>Tracheophyta</taxon>
        <taxon>Spermatophyta</taxon>
        <taxon>Magnoliopsida</taxon>
        <taxon>Liliopsida</taxon>
        <taxon>Poales</taxon>
        <taxon>Poaceae</taxon>
        <taxon>BOP clade</taxon>
        <taxon>Pooideae</taxon>
        <taxon>Triticodae</taxon>
        <taxon>Triticeae</taxon>
        <taxon>Triticinae</taxon>
        <taxon>Aegilops</taxon>
    </lineage>
</organism>
<evidence type="ECO:0000313" key="11">
    <source>
        <dbReference type="Proteomes" id="UP000015105"/>
    </source>
</evidence>
<evidence type="ECO:0000313" key="10">
    <source>
        <dbReference type="EnsemblPlants" id="AET1Gv20565300.24"/>
    </source>
</evidence>
<evidence type="ECO:0000256" key="4">
    <source>
        <dbReference type="ARBA" id="ARBA00022963"/>
    </source>
</evidence>
<keyword evidence="2" id="KW-0677">Repeat</keyword>
<evidence type="ECO:0000256" key="3">
    <source>
        <dbReference type="ARBA" id="ARBA00022801"/>
    </source>
</evidence>
<reference evidence="10" key="4">
    <citation type="submission" date="2019-03" db="UniProtKB">
        <authorList>
            <consortium name="EnsemblPlants"/>
        </authorList>
    </citation>
    <scope>IDENTIFICATION</scope>
</reference>
<dbReference type="SMART" id="SM00155">
    <property type="entry name" value="PLDc"/>
    <property type="match status" value="2"/>
</dbReference>
<feature type="domain" description="PLD phosphodiesterase" evidence="9">
    <location>
        <begin position="527"/>
        <end position="554"/>
    </location>
</feature>
<dbReference type="Gene3D" id="2.30.29.30">
    <property type="entry name" value="Pleckstrin-homology domain (PH domain)/Phosphotyrosine-binding domain (PTB)"/>
    <property type="match status" value="1"/>
</dbReference>
<reference evidence="10" key="3">
    <citation type="journal article" date="2017" name="Nature">
        <title>Genome sequence of the progenitor of the wheat D genome Aegilops tauschii.</title>
        <authorList>
            <person name="Luo M.C."/>
            <person name="Gu Y.Q."/>
            <person name="Puiu D."/>
            <person name="Wang H."/>
            <person name="Twardziok S.O."/>
            <person name="Deal K.R."/>
            <person name="Huo N."/>
            <person name="Zhu T."/>
            <person name="Wang L."/>
            <person name="Wang Y."/>
            <person name="McGuire P.E."/>
            <person name="Liu S."/>
            <person name="Long H."/>
            <person name="Ramasamy R.K."/>
            <person name="Rodriguez J.C."/>
            <person name="Van S.L."/>
            <person name="Yuan L."/>
            <person name="Wang Z."/>
            <person name="Xia Z."/>
            <person name="Xiao L."/>
            <person name="Anderson O.D."/>
            <person name="Ouyang S."/>
            <person name="Liang Y."/>
            <person name="Zimin A.V."/>
            <person name="Pertea G."/>
            <person name="Qi P."/>
            <person name="Bennetzen J.L."/>
            <person name="Dai X."/>
            <person name="Dawson M.W."/>
            <person name="Muller H.G."/>
            <person name="Kugler K."/>
            <person name="Rivarola-Duarte L."/>
            <person name="Spannagl M."/>
            <person name="Mayer K.F.X."/>
            <person name="Lu F.H."/>
            <person name="Bevan M.W."/>
            <person name="Leroy P."/>
            <person name="Li P."/>
            <person name="You F.M."/>
            <person name="Sun Q."/>
            <person name="Liu Z."/>
            <person name="Lyons E."/>
            <person name="Wicker T."/>
            <person name="Salzberg S.L."/>
            <person name="Devos K.M."/>
            <person name="Dvorak J."/>
        </authorList>
    </citation>
    <scope>NUCLEOTIDE SEQUENCE [LARGE SCALE GENOMIC DNA]</scope>
    <source>
        <strain evidence="10">cv. AL8/78</strain>
    </source>
</reference>
<evidence type="ECO:0000259" key="8">
    <source>
        <dbReference type="PROSITE" id="PS50003"/>
    </source>
</evidence>
<keyword evidence="5" id="KW-0443">Lipid metabolism</keyword>
<dbReference type="PIRSF" id="PIRSF009376">
    <property type="entry name" value="Phospholipase_D_euk"/>
    <property type="match status" value="1"/>
</dbReference>
<feature type="compositionally biased region" description="Basic and acidic residues" evidence="7">
    <location>
        <begin position="11"/>
        <end position="24"/>
    </location>
</feature>
<evidence type="ECO:0000256" key="7">
    <source>
        <dbReference type="SAM" id="MobiDB-lite"/>
    </source>
</evidence>
<evidence type="ECO:0000256" key="2">
    <source>
        <dbReference type="ARBA" id="ARBA00022737"/>
    </source>
</evidence>
<dbReference type="GO" id="GO:0009395">
    <property type="term" value="P:phospholipid catabolic process"/>
    <property type="evidence" value="ECO:0007669"/>
    <property type="project" value="TreeGrafter"/>
</dbReference>
<dbReference type="Proteomes" id="UP000015105">
    <property type="component" value="Chromosome 1D"/>
</dbReference>
<dbReference type="GO" id="GO:0006654">
    <property type="term" value="P:phosphatidic acid biosynthetic process"/>
    <property type="evidence" value="ECO:0007669"/>
    <property type="project" value="InterPro"/>
</dbReference>
<dbReference type="CDD" id="cd01254">
    <property type="entry name" value="PH_PLD"/>
    <property type="match status" value="1"/>
</dbReference>
<dbReference type="SUPFAM" id="SSF56024">
    <property type="entry name" value="Phospholipase D/nuclease"/>
    <property type="match status" value="2"/>
</dbReference>
<dbReference type="PANTHER" id="PTHR18896:SF197">
    <property type="entry name" value="PHOSPHOLIPASE D"/>
    <property type="match status" value="1"/>
</dbReference>
<evidence type="ECO:0000256" key="1">
    <source>
        <dbReference type="ARBA" id="ARBA00000798"/>
    </source>
</evidence>
<dbReference type="InterPro" id="IPR016555">
    <property type="entry name" value="PLipase_D_euk"/>
</dbReference>
<dbReference type="FunFam" id="3.30.870.10:FF:000011">
    <property type="entry name" value="Phospholipase"/>
    <property type="match status" value="1"/>
</dbReference>
<dbReference type="STRING" id="200361.A0A452YXW7"/>
<dbReference type="EnsemblPlants" id="AET1Gv20565300.24">
    <property type="protein sequence ID" value="AET1Gv20565300.24"/>
    <property type="gene ID" value="AET1Gv20565300"/>
</dbReference>
<dbReference type="InterPro" id="IPR025202">
    <property type="entry name" value="PLD-like_dom"/>
</dbReference>
<dbReference type="InterPro" id="IPR011993">
    <property type="entry name" value="PH-like_dom_sf"/>
</dbReference>
<dbReference type="PANTHER" id="PTHR18896">
    <property type="entry name" value="PHOSPHOLIPASE D"/>
    <property type="match status" value="1"/>
</dbReference>
<dbReference type="Pfam" id="PF13091">
    <property type="entry name" value="PLDc_2"/>
    <property type="match status" value="1"/>
</dbReference>
<dbReference type="PROSITE" id="PS50003">
    <property type="entry name" value="PH_DOMAIN"/>
    <property type="match status" value="1"/>
</dbReference>
<dbReference type="SUPFAM" id="SSF50729">
    <property type="entry name" value="PH domain-like"/>
    <property type="match status" value="1"/>
</dbReference>
<dbReference type="InterPro" id="IPR001849">
    <property type="entry name" value="PH_domain"/>
</dbReference>
<reference evidence="10" key="5">
    <citation type="journal article" date="2021" name="G3 (Bethesda)">
        <title>Aegilops tauschii genome assembly Aet v5.0 features greater sequence contiguity and improved annotation.</title>
        <authorList>
            <person name="Wang L."/>
            <person name="Zhu T."/>
            <person name="Rodriguez J.C."/>
            <person name="Deal K.R."/>
            <person name="Dubcovsky J."/>
            <person name="McGuire P.E."/>
            <person name="Lux T."/>
            <person name="Spannagl M."/>
            <person name="Mayer K.F.X."/>
            <person name="Baldrich P."/>
            <person name="Meyers B.C."/>
            <person name="Huo N."/>
            <person name="Gu Y.Q."/>
            <person name="Zhou H."/>
            <person name="Devos K.M."/>
            <person name="Bennetzen J.L."/>
            <person name="Unver T."/>
            <person name="Budak H."/>
            <person name="Gulick P.J."/>
            <person name="Galiba G."/>
            <person name="Kalapos B."/>
            <person name="Nelson D.R."/>
            <person name="Li P."/>
            <person name="You F.M."/>
            <person name="Luo M.C."/>
            <person name="Dvorak J."/>
        </authorList>
    </citation>
    <scope>NUCLEOTIDE SEQUENCE [LARGE SCALE GENOMIC DNA]</scope>
    <source>
        <strain evidence="10">cv. AL8/78</strain>
    </source>
</reference>
<feature type="domain" description="PLD phosphodiesterase" evidence="9">
    <location>
        <begin position="960"/>
        <end position="987"/>
    </location>
</feature>
<dbReference type="InterPro" id="IPR001736">
    <property type="entry name" value="PLipase_D/transphosphatidylase"/>
</dbReference>
<dbReference type="CDD" id="cd09138">
    <property type="entry name" value="PLDc_vPLD1_2_yPLD_like_1"/>
    <property type="match status" value="1"/>
</dbReference>
<dbReference type="Gene3D" id="3.30.870.10">
    <property type="entry name" value="Endonuclease Chain A"/>
    <property type="match status" value="2"/>
</dbReference>
<comment type="catalytic activity">
    <reaction evidence="1 6">
        <text>a 1,2-diacyl-sn-glycero-3-phosphocholine + H2O = a 1,2-diacyl-sn-glycero-3-phosphate + choline + H(+)</text>
        <dbReference type="Rhea" id="RHEA:14445"/>
        <dbReference type="ChEBI" id="CHEBI:15354"/>
        <dbReference type="ChEBI" id="CHEBI:15377"/>
        <dbReference type="ChEBI" id="CHEBI:15378"/>
        <dbReference type="ChEBI" id="CHEBI:57643"/>
        <dbReference type="ChEBI" id="CHEBI:58608"/>
        <dbReference type="EC" id="3.1.4.4"/>
    </reaction>
</comment>
<keyword evidence="11" id="KW-1185">Reference proteome</keyword>
<feature type="compositionally biased region" description="Low complexity" evidence="7">
    <location>
        <begin position="25"/>
        <end position="45"/>
    </location>
</feature>
<dbReference type="CDD" id="cd09141">
    <property type="entry name" value="PLDc_vPLD1_2_yPLD_like_2"/>
    <property type="match status" value="1"/>
</dbReference>
<dbReference type="Pfam" id="PF00614">
    <property type="entry name" value="PLDc"/>
    <property type="match status" value="1"/>
</dbReference>
<reference evidence="11" key="2">
    <citation type="journal article" date="2017" name="Nat. Plants">
        <title>The Aegilops tauschii genome reveals multiple impacts of transposons.</title>
        <authorList>
            <person name="Zhao G."/>
            <person name="Zou C."/>
            <person name="Li K."/>
            <person name="Wang K."/>
            <person name="Li T."/>
            <person name="Gao L."/>
            <person name="Zhang X."/>
            <person name="Wang H."/>
            <person name="Yang Z."/>
            <person name="Liu X."/>
            <person name="Jiang W."/>
            <person name="Mao L."/>
            <person name="Kong X."/>
            <person name="Jiao Y."/>
            <person name="Jia J."/>
        </authorList>
    </citation>
    <scope>NUCLEOTIDE SEQUENCE [LARGE SCALE GENOMIC DNA]</scope>
    <source>
        <strain evidence="11">cv. AL8/78</strain>
    </source>
</reference>
<name>A0A452YXW7_AEGTS</name>
<dbReference type="AlphaFoldDB" id="A0A452YXW7"/>
<sequence length="1164" mass="132311">LREASMNMERLPAERHGHRYERMQPEPAAEGDASASSSSSPSAPARRPEVLAASASFRLSEATRVFEELPRATIFSVSRPDAGDITPMLLSYTIEINYNRVCLLRCRVLDLHGLVLEGKASKYEIASAFRWRLFKKASQVLYLHFALKRREFLEEFHEKQEQVKEWLQNLGIGDHMPVVHDEDEVDDVNVPSQPDESSIRNRNVPSIAVLPVIRPALGRQHSISDRAKVAMQEYLNHFFGNLDIVNSREVCKFLEVSCLSFLPEYGPKLKEDYVSIGHLPKIQKGHKEKCCSCGLFSCCKSSWQKVWVVLKPGFLALLKDPFDPKLLDVIIFDALPHMDINGEGQISLAKEIKERNPLHFGFQVSSGGRTIKLRTKSSSKVKDWVTAINAARQPPEGWCYPHRFGSFAPPRGLLEDGSMAQWFIDGQAGFEAIASSIEHAKSEIFIAGWWLCPELYLRRPFEHHGSSRLDALLEARAKQGVQIYILMYKEVALALKINSLYSKNRLLNIHENVKVLRYPDHFSSGVYLWSHHEKIVIVDNQVCYIGGLDLCFGRYDSPDHKVTDVPSTIWPGKDYYNPRESEPNSWEDSAKDELDRTKYPRMPWHDVQCALYGPPCRDVARHFVQRWNYSKRNKAPNEQAIPLLMPHHHMVIPHYKGRSKEANGEAEGKQNHDENVDVKKTASLASSASSQDVPLLLPQELEPQALPDGDLAMTGFDINQADNANKTGFKQPLLNRKAKFDASRQDLPMRGFVDNLSSPESATIRRFDSPKEDRHHMDKKWWERQEQGDQVASVLDIGQVGPRATCRCQVIRSVGQWSAGTTQIEGSIHNAYFSLIEKAEHFVYIENQFFISGLSGDDTIKNRVLEALYRRILRAEREKKRFKAIIVIPLLPGFQGGIDDGGAASVRAIMHWQYRTICRGPNSILQNLYDVIGLKAHDYISFHGLRAHGRLTDGGPVVTSQIYVHSKLMIIDDRIALIGSANINDRSLLGSRDSEIAVVIEDKEVVNSKMDGRHWEAGKFSLSLRLSLWAEHLGLHRGEVNHIMDPMDDTTFKNIWMATAKTNTTIYQDVFSCVPNDLIHSRTQFRQSIAYWKEKIGHTTIDLGVAQEKLETYQDGDLKGADPMERLQLVRGHLVSFPLDFMCQEDLRPYFSESEYYTSPQVFH</sequence>
<proteinExistence type="inferred from homology"/>
<dbReference type="GO" id="GO:0005886">
    <property type="term" value="C:plasma membrane"/>
    <property type="evidence" value="ECO:0007669"/>
    <property type="project" value="TreeGrafter"/>
</dbReference>
<keyword evidence="4 6" id="KW-0442">Lipid degradation</keyword>
<evidence type="ECO:0000256" key="5">
    <source>
        <dbReference type="ARBA" id="ARBA00023098"/>
    </source>
</evidence>
<dbReference type="GO" id="GO:0035556">
    <property type="term" value="P:intracellular signal transduction"/>
    <property type="evidence" value="ECO:0007669"/>
    <property type="project" value="InterPro"/>
</dbReference>
<feature type="domain" description="PH" evidence="8">
    <location>
        <begin position="272"/>
        <end position="393"/>
    </location>
</feature>
<protein>
    <recommendedName>
        <fullName evidence="6">Phospholipase</fullName>
        <ecNumber evidence="6">3.1.4.4</ecNumber>
    </recommendedName>
</protein>
<dbReference type="Gramene" id="AET1Gv20565300.24">
    <property type="protein sequence ID" value="AET1Gv20565300.24"/>
    <property type="gene ID" value="AET1Gv20565300"/>
</dbReference>
<dbReference type="Pfam" id="PF00169">
    <property type="entry name" value="PH"/>
    <property type="match status" value="1"/>
</dbReference>
<feature type="region of interest" description="Disordered" evidence="7">
    <location>
        <begin position="1"/>
        <end position="45"/>
    </location>
</feature>
<dbReference type="PROSITE" id="PS50035">
    <property type="entry name" value="PLD"/>
    <property type="match status" value="2"/>
</dbReference>
<dbReference type="SMART" id="SM00233">
    <property type="entry name" value="PH"/>
    <property type="match status" value="1"/>
</dbReference>